<dbReference type="OrthoDB" id="2577675at2759"/>
<evidence type="ECO:0000256" key="1">
    <source>
        <dbReference type="SAM" id="MobiDB-lite"/>
    </source>
</evidence>
<keyword evidence="3" id="KW-1185">Reference proteome</keyword>
<proteinExistence type="predicted"/>
<evidence type="ECO:0000313" key="2">
    <source>
        <dbReference type="EMBL" id="ODN88048.1"/>
    </source>
</evidence>
<gene>
    <name evidence="2" type="ORF">L198_06791</name>
</gene>
<name>A0A1E3IHN9_9TREE</name>
<dbReference type="EMBL" id="AWGH01000026">
    <property type="protein sequence ID" value="ODN88048.1"/>
    <property type="molecule type" value="Genomic_DNA"/>
</dbReference>
<protein>
    <submittedName>
        <fullName evidence="2">Uncharacterized protein</fullName>
    </submittedName>
</protein>
<evidence type="ECO:0000313" key="3">
    <source>
        <dbReference type="Proteomes" id="UP000094819"/>
    </source>
</evidence>
<feature type="region of interest" description="Disordered" evidence="1">
    <location>
        <begin position="86"/>
        <end position="108"/>
    </location>
</feature>
<comment type="caution">
    <text evidence="2">The sequence shown here is derived from an EMBL/GenBank/DDBJ whole genome shotgun (WGS) entry which is preliminary data.</text>
</comment>
<dbReference type="GeneID" id="30196003"/>
<dbReference type="AlphaFoldDB" id="A0A1E3IHN9"/>
<organism evidence="2 3">
    <name type="scientific">Cryptococcus wingfieldii CBS 7118</name>
    <dbReference type="NCBI Taxonomy" id="1295528"/>
    <lineage>
        <taxon>Eukaryota</taxon>
        <taxon>Fungi</taxon>
        <taxon>Dikarya</taxon>
        <taxon>Basidiomycota</taxon>
        <taxon>Agaricomycotina</taxon>
        <taxon>Tremellomycetes</taxon>
        <taxon>Tremellales</taxon>
        <taxon>Cryptococcaceae</taxon>
        <taxon>Cryptococcus</taxon>
    </lineage>
</organism>
<reference evidence="2 3" key="1">
    <citation type="submission" date="2016-06" db="EMBL/GenBank/DDBJ databases">
        <title>Evolution of pathogenesis and genome organization in the Tremellales.</title>
        <authorList>
            <person name="Cuomo C."/>
            <person name="Litvintseva A."/>
            <person name="Heitman J."/>
            <person name="Chen Y."/>
            <person name="Sun S."/>
            <person name="Springer D."/>
            <person name="Dromer F."/>
            <person name="Young S."/>
            <person name="Zeng Q."/>
            <person name="Chapman S."/>
            <person name="Gujja S."/>
            <person name="Saif S."/>
            <person name="Birren B."/>
        </authorList>
    </citation>
    <scope>NUCLEOTIDE SEQUENCE [LARGE SCALE GENOMIC DNA]</scope>
    <source>
        <strain evidence="2 3">CBS 7118</strain>
    </source>
</reference>
<dbReference type="Proteomes" id="UP000094819">
    <property type="component" value="Unassembled WGS sequence"/>
</dbReference>
<sequence length="446" mass="51444">MPSRPKTSLTNPEALPLSSLPSEIVALIYSFYLAQNPIENRSHFLNLITLSKEIYSENAWRLYEVVELDDQNCKAFFEGVWNASDFPEKPSRSQSPSVETDDGKDQSDMRGDLVDEIELFTPPGRPLERPTYLSSDSNAPYATYEYESHIPFHLHPCIRKVLLIRQCRRLYIDSWKAFDELQMCNHDVLQEAIYWLDDRASNDWAIEPLFFSVTHLSFGTPFMTSYQKNIATNRYLLGQFELFGLSLKHICLALCDDYYDVDSSDDCDCDALERRIESVTELLQEDLSFALWSTIDQKTSLTLHDARPEDFEDGLADTIIYEMPRKTDAGVDEWKKQIMMAEAEIGSHMSVLGYELRQGEVGADSWKPQFQPWKIRFTNMAPLPADVDLPQLFLNDCSYSRDGPNEQFEQVFRKWWEEVVSFEGPTKCECCDIFKKGHPKSPARSA</sequence>
<accession>A0A1E3IHN9</accession>
<dbReference type="RefSeq" id="XP_019029116.1">
    <property type="nucleotide sequence ID" value="XM_019178839.1"/>
</dbReference>